<protein>
    <recommendedName>
        <fullName evidence="1">Multi-ubiquitin domain-containing protein</fullName>
    </recommendedName>
</protein>
<dbReference type="InterPro" id="IPR027802">
    <property type="entry name" value="Multi-ubiquitin_dom"/>
</dbReference>
<keyword evidence="3" id="KW-1185">Reference proteome</keyword>
<dbReference type="Proteomes" id="UP000267128">
    <property type="component" value="Unassembled WGS sequence"/>
</dbReference>
<organism evidence="2 3">
    <name type="scientific">Nocardioides marmoriginsengisoli</name>
    <dbReference type="NCBI Taxonomy" id="661483"/>
    <lineage>
        <taxon>Bacteria</taxon>
        <taxon>Bacillati</taxon>
        <taxon>Actinomycetota</taxon>
        <taxon>Actinomycetes</taxon>
        <taxon>Propionibacteriales</taxon>
        <taxon>Nocardioidaceae</taxon>
        <taxon>Nocardioides</taxon>
    </lineage>
</organism>
<evidence type="ECO:0000313" key="3">
    <source>
        <dbReference type="Proteomes" id="UP000267128"/>
    </source>
</evidence>
<proteinExistence type="predicted"/>
<feature type="domain" description="Multi-ubiquitin" evidence="1">
    <location>
        <begin position="16"/>
        <end position="90"/>
    </location>
</feature>
<reference evidence="2 3" key="1">
    <citation type="submission" date="2018-11" db="EMBL/GenBank/DDBJ databases">
        <authorList>
            <person name="Li F."/>
        </authorList>
    </citation>
    <scope>NUCLEOTIDE SEQUENCE [LARGE SCALE GENOMIC DNA]</scope>
    <source>
        <strain evidence="2 3">Gsoil 097</strain>
    </source>
</reference>
<accession>A0A3N0CB39</accession>
<dbReference type="AlphaFoldDB" id="A0A3N0CB39"/>
<evidence type="ECO:0000313" key="2">
    <source>
        <dbReference type="EMBL" id="RNL60660.1"/>
    </source>
</evidence>
<sequence>MTAATQEQSKQKDKQFEVAINGTEMSLDHDVLTYEELGQLAHPGHDPEARFTVTYRNADPSRGGQLNGTLIAGEKVTVKKKGTTFDVRLTTRS</sequence>
<gene>
    <name evidence="2" type="ORF">EFK50_20335</name>
</gene>
<dbReference type="Pfam" id="PF14452">
    <property type="entry name" value="Multi_ubiq"/>
    <property type="match status" value="1"/>
</dbReference>
<dbReference type="RefSeq" id="WP_123229413.1">
    <property type="nucleotide sequence ID" value="NZ_RJSE01000009.1"/>
</dbReference>
<comment type="caution">
    <text evidence="2">The sequence shown here is derived from an EMBL/GenBank/DDBJ whole genome shotgun (WGS) entry which is preliminary data.</text>
</comment>
<dbReference type="EMBL" id="RJSE01000009">
    <property type="protein sequence ID" value="RNL60660.1"/>
    <property type="molecule type" value="Genomic_DNA"/>
</dbReference>
<name>A0A3N0CB39_9ACTN</name>
<evidence type="ECO:0000259" key="1">
    <source>
        <dbReference type="Pfam" id="PF14452"/>
    </source>
</evidence>
<dbReference type="OrthoDB" id="8256314at2"/>